<dbReference type="Pfam" id="PF22669">
    <property type="entry name" value="Exo_endo_phos2"/>
    <property type="match status" value="1"/>
</dbReference>
<dbReference type="GO" id="GO:0004767">
    <property type="term" value="F:sphingomyelin phosphodiesterase activity"/>
    <property type="evidence" value="ECO:0007669"/>
    <property type="project" value="InterPro"/>
</dbReference>
<dbReference type="GO" id="GO:0005737">
    <property type="term" value="C:cytoplasm"/>
    <property type="evidence" value="ECO:0007669"/>
    <property type="project" value="TreeGrafter"/>
</dbReference>
<dbReference type="Gene3D" id="3.60.10.10">
    <property type="entry name" value="Endonuclease/exonuclease/phosphatase"/>
    <property type="match status" value="1"/>
</dbReference>
<dbReference type="GO" id="GO:0016791">
    <property type="term" value="F:phosphatase activity"/>
    <property type="evidence" value="ECO:0007669"/>
    <property type="project" value="InterPro"/>
</dbReference>
<dbReference type="PANTHER" id="PTHR16320">
    <property type="entry name" value="SPHINGOMYELINASE FAMILY MEMBER"/>
    <property type="match status" value="1"/>
</dbReference>
<keyword evidence="4" id="KW-1185">Reference proteome</keyword>
<dbReference type="Pfam" id="PF01419">
    <property type="entry name" value="Jacalin"/>
    <property type="match status" value="1"/>
</dbReference>
<evidence type="ECO:0000259" key="2">
    <source>
        <dbReference type="PROSITE" id="PS51752"/>
    </source>
</evidence>
<dbReference type="Gene3D" id="2.100.10.30">
    <property type="entry name" value="Jacalin-like lectin domain"/>
    <property type="match status" value="1"/>
</dbReference>
<sequence>MAPSMLRLALFSLVPTTLAAGPTSGKFNILSFNVAGLPDFLNGNEVPGDKTTNTGLIGQKFSEQNYSLINVQEDFNYHAALYAGNSHPYRTATSGGVPFGSGLNTLSNFYWVDFERIKWDTCSNASGADCLTPKGFTFMRVQVSEGVWIDAINLHADAGTEPDDLKARAANLRQVSEYIKTYSAGNPVLVFGDTNSRYTRAPDDIPSIFTTENGMTDPWVELAMGGRAPAPGAEALVCASNPSPTTACEIVDKAWYRGSPALMLKATSFQYAGNKFLQPDGSILSDHNPVLVDFEWEVSGALRVSDPWGGPHGNFFNDLPALAGISSPAVSSVTLAGGSRLDSVAVTLSSGASFKHGGSAGTPATLRLNAGERLVAATVCQGKRNDRTRVFYLELRTSAGRSVSAGTKTTECVERVAENGWGIVGFTGRDGDEIDRLAFVFAKA</sequence>
<feature type="signal peptide" evidence="1">
    <location>
        <begin position="1"/>
        <end position="19"/>
    </location>
</feature>
<dbReference type="PANTHER" id="PTHR16320:SF1">
    <property type="entry name" value="SPHINGOMYELINASE DDB_G0288017"/>
    <property type="match status" value="1"/>
</dbReference>
<dbReference type="GO" id="GO:0004527">
    <property type="term" value="F:exonuclease activity"/>
    <property type="evidence" value="ECO:0007669"/>
    <property type="project" value="UniProtKB-KW"/>
</dbReference>
<evidence type="ECO:0000256" key="1">
    <source>
        <dbReference type="SAM" id="SignalP"/>
    </source>
</evidence>
<dbReference type="OrthoDB" id="40902at2759"/>
<dbReference type="SUPFAM" id="SSF51101">
    <property type="entry name" value="Mannose-binding lectins"/>
    <property type="match status" value="1"/>
</dbReference>
<dbReference type="AlphaFoldDB" id="A0A2T2NEV6"/>
<keyword evidence="3" id="KW-0269">Exonuclease</keyword>
<dbReference type="CDD" id="cd09615">
    <property type="entry name" value="Jacalin_EEP"/>
    <property type="match status" value="1"/>
</dbReference>
<dbReference type="InterPro" id="IPR036404">
    <property type="entry name" value="Jacalin-like_lectin_dom_sf"/>
</dbReference>
<protein>
    <submittedName>
        <fullName evidence="3">Endonuclease/exonuclease/phosphatase family protein-like protein</fullName>
    </submittedName>
</protein>
<dbReference type="PROSITE" id="PS51752">
    <property type="entry name" value="JACALIN_LECTIN"/>
    <property type="match status" value="1"/>
</dbReference>
<dbReference type="InterPro" id="IPR001229">
    <property type="entry name" value="Jacalin-like_lectin_dom"/>
</dbReference>
<dbReference type="STRING" id="1448308.A0A2T2NEV6"/>
<keyword evidence="3" id="KW-0378">Hydrolase</keyword>
<keyword evidence="3" id="KW-0540">Nuclease</keyword>
<gene>
    <name evidence="3" type="ORF">BS50DRAFT_84264</name>
</gene>
<dbReference type="InterPro" id="IPR000300">
    <property type="entry name" value="IPPc"/>
</dbReference>
<dbReference type="SMART" id="SM00915">
    <property type="entry name" value="Jacalin"/>
    <property type="match status" value="1"/>
</dbReference>
<proteinExistence type="predicted"/>
<keyword evidence="1" id="KW-0732">Signal</keyword>
<dbReference type="SUPFAM" id="SSF56219">
    <property type="entry name" value="DNase I-like"/>
    <property type="match status" value="1"/>
</dbReference>
<evidence type="ECO:0000313" key="4">
    <source>
        <dbReference type="Proteomes" id="UP000240883"/>
    </source>
</evidence>
<name>A0A2T2NEV6_CORCC</name>
<feature type="chain" id="PRO_5015628582" evidence="1">
    <location>
        <begin position="20"/>
        <end position="444"/>
    </location>
</feature>
<dbReference type="EMBL" id="KZ678139">
    <property type="protein sequence ID" value="PSN63578.1"/>
    <property type="molecule type" value="Genomic_DNA"/>
</dbReference>
<reference evidence="3 4" key="1">
    <citation type="journal article" date="2018" name="Front. Microbiol.">
        <title>Genome-Wide Analysis of Corynespora cassiicola Leaf Fall Disease Putative Effectors.</title>
        <authorList>
            <person name="Lopez D."/>
            <person name="Ribeiro S."/>
            <person name="Label P."/>
            <person name="Fumanal B."/>
            <person name="Venisse J.S."/>
            <person name="Kohler A."/>
            <person name="de Oliveira R.R."/>
            <person name="Labutti K."/>
            <person name="Lipzen A."/>
            <person name="Lail K."/>
            <person name="Bauer D."/>
            <person name="Ohm R.A."/>
            <person name="Barry K.W."/>
            <person name="Spatafora J."/>
            <person name="Grigoriev I.V."/>
            <person name="Martin F.M."/>
            <person name="Pujade-Renaud V."/>
        </authorList>
    </citation>
    <scope>NUCLEOTIDE SEQUENCE [LARGE SCALE GENOMIC DNA]</scope>
    <source>
        <strain evidence="3 4">Philippines</strain>
    </source>
</reference>
<organism evidence="3 4">
    <name type="scientific">Corynespora cassiicola Philippines</name>
    <dbReference type="NCBI Taxonomy" id="1448308"/>
    <lineage>
        <taxon>Eukaryota</taxon>
        <taxon>Fungi</taxon>
        <taxon>Dikarya</taxon>
        <taxon>Ascomycota</taxon>
        <taxon>Pezizomycotina</taxon>
        <taxon>Dothideomycetes</taxon>
        <taxon>Pleosporomycetidae</taxon>
        <taxon>Pleosporales</taxon>
        <taxon>Corynesporascaceae</taxon>
        <taxon>Corynespora</taxon>
    </lineage>
</organism>
<dbReference type="Proteomes" id="UP000240883">
    <property type="component" value="Unassembled WGS sequence"/>
</dbReference>
<feature type="domain" description="Jacalin-type lectin" evidence="2">
    <location>
        <begin position="302"/>
        <end position="443"/>
    </location>
</feature>
<keyword evidence="3" id="KW-0255">Endonuclease</keyword>
<dbReference type="InterPro" id="IPR038772">
    <property type="entry name" value="Sph/SMPD2-like"/>
</dbReference>
<accession>A0A2T2NEV6</accession>
<dbReference type="InterPro" id="IPR036691">
    <property type="entry name" value="Endo/exonu/phosph_ase_sf"/>
</dbReference>
<evidence type="ECO:0000313" key="3">
    <source>
        <dbReference type="EMBL" id="PSN63578.1"/>
    </source>
</evidence>
<dbReference type="GO" id="GO:0004519">
    <property type="term" value="F:endonuclease activity"/>
    <property type="evidence" value="ECO:0007669"/>
    <property type="project" value="UniProtKB-KW"/>
</dbReference>
<dbReference type="GO" id="GO:0046856">
    <property type="term" value="P:phosphatidylinositol dephosphorylation"/>
    <property type="evidence" value="ECO:0007669"/>
    <property type="project" value="InterPro"/>
</dbReference>